<dbReference type="PANTHER" id="PTHR12304:SF4">
    <property type="entry name" value="URIDINE NUCLEOSIDASE"/>
    <property type="match status" value="1"/>
</dbReference>
<dbReference type="InterPro" id="IPR001910">
    <property type="entry name" value="Inosine/uridine_hydrolase_dom"/>
</dbReference>
<keyword evidence="5" id="KW-1185">Reference proteome</keyword>
<evidence type="ECO:0000313" key="4">
    <source>
        <dbReference type="EMBL" id="PXX78535.1"/>
    </source>
</evidence>
<organism evidence="4 5">
    <name type="scientific">Dielma fastidiosa</name>
    <dbReference type="NCBI Taxonomy" id="1034346"/>
    <lineage>
        <taxon>Bacteria</taxon>
        <taxon>Bacillati</taxon>
        <taxon>Bacillota</taxon>
        <taxon>Erysipelotrichia</taxon>
        <taxon>Erysipelotrichales</taxon>
        <taxon>Erysipelotrichaceae</taxon>
        <taxon>Dielma</taxon>
    </lineage>
</organism>
<dbReference type="OrthoDB" id="9797882at2"/>
<dbReference type="PANTHER" id="PTHR12304">
    <property type="entry name" value="INOSINE-URIDINE PREFERRING NUCLEOSIDE HYDROLASE"/>
    <property type="match status" value="1"/>
</dbReference>
<name>A0A318KS42_9FIRM</name>
<dbReference type="InterPro" id="IPR023186">
    <property type="entry name" value="IUNH"/>
</dbReference>
<dbReference type="InterPro" id="IPR036452">
    <property type="entry name" value="Ribo_hydro-like"/>
</dbReference>
<evidence type="ECO:0000313" key="5">
    <source>
        <dbReference type="Proteomes" id="UP000247612"/>
    </source>
</evidence>
<reference evidence="4 5" key="1">
    <citation type="submission" date="2018-05" db="EMBL/GenBank/DDBJ databases">
        <title>Genomic Encyclopedia of Type Strains, Phase IV (KMG-IV): sequencing the most valuable type-strain genomes for metagenomic binning, comparative biology and taxonomic classification.</title>
        <authorList>
            <person name="Goeker M."/>
        </authorList>
    </citation>
    <scope>NUCLEOTIDE SEQUENCE [LARGE SCALE GENOMIC DNA]</scope>
    <source>
        <strain evidence="4 5">JC118</strain>
    </source>
</reference>
<dbReference type="RefSeq" id="WP_022939253.1">
    <property type="nucleotide sequence ID" value="NZ_CABKRQ010000008.1"/>
</dbReference>
<dbReference type="STRING" id="1034346.GCA_000313565_02977"/>
<keyword evidence="2" id="KW-0326">Glycosidase</keyword>
<dbReference type="GO" id="GO:0008477">
    <property type="term" value="F:purine nucleosidase activity"/>
    <property type="evidence" value="ECO:0007669"/>
    <property type="project" value="TreeGrafter"/>
</dbReference>
<dbReference type="SUPFAM" id="SSF53590">
    <property type="entry name" value="Nucleoside hydrolase"/>
    <property type="match status" value="1"/>
</dbReference>
<proteinExistence type="predicted"/>
<dbReference type="EMBL" id="QJKH01000007">
    <property type="protein sequence ID" value="PXX78535.1"/>
    <property type="molecule type" value="Genomic_DNA"/>
</dbReference>
<dbReference type="GO" id="GO:0006152">
    <property type="term" value="P:purine nucleoside catabolic process"/>
    <property type="evidence" value="ECO:0007669"/>
    <property type="project" value="TreeGrafter"/>
</dbReference>
<dbReference type="AlphaFoldDB" id="A0A318KS42"/>
<accession>A0A318KS42</accession>
<evidence type="ECO:0000256" key="1">
    <source>
        <dbReference type="ARBA" id="ARBA00022801"/>
    </source>
</evidence>
<evidence type="ECO:0000256" key="2">
    <source>
        <dbReference type="ARBA" id="ARBA00023295"/>
    </source>
</evidence>
<sequence length="310" mass="34721">MTRKVIIDCDPGHDDIMAILSCLAHPQEIEILGYTTVCGNNLTDQVTKNLCSVLTYLGIDGKVARGYQEPILLKPEPQSAHGQSGLDGPVLPEPTVMPIQEHALEFMRQCLEECEDQVTIIALAPLTNVAMLLKTYPHLKEKIECITIMGGSLYSGNIIERAEFNLYADPHAAKIVFEAGVPLVLSAIEICNEVAIKHSEIDALKGQGYVSDLVHDLLQFFSEWGRKRNYTTSPIFDLVPVMHLLHPELFQAKLCPVHIVTHGSYTRGMSVVNEQETNPDKCNTLVLMHGDRDKFIEYFLEDIKYLDKNY</sequence>
<keyword evidence="1 4" id="KW-0378">Hydrolase</keyword>
<dbReference type="Gene3D" id="3.90.245.10">
    <property type="entry name" value="Ribonucleoside hydrolase-like"/>
    <property type="match status" value="1"/>
</dbReference>
<evidence type="ECO:0000259" key="3">
    <source>
        <dbReference type="Pfam" id="PF01156"/>
    </source>
</evidence>
<dbReference type="Proteomes" id="UP000247612">
    <property type="component" value="Unassembled WGS sequence"/>
</dbReference>
<feature type="domain" description="Inosine/uridine-preferring nucleoside hydrolase" evidence="3">
    <location>
        <begin position="5"/>
        <end position="297"/>
    </location>
</feature>
<protein>
    <submittedName>
        <fullName evidence="4">Pyrimidine-specific ribonucleoside hydrolase</fullName>
    </submittedName>
</protein>
<comment type="caution">
    <text evidence="4">The sequence shown here is derived from an EMBL/GenBank/DDBJ whole genome shotgun (WGS) entry which is preliminary data.</text>
</comment>
<dbReference type="GO" id="GO:0005829">
    <property type="term" value="C:cytosol"/>
    <property type="evidence" value="ECO:0007669"/>
    <property type="project" value="TreeGrafter"/>
</dbReference>
<gene>
    <name evidence="4" type="ORF">DES51_10776</name>
</gene>
<dbReference type="Pfam" id="PF01156">
    <property type="entry name" value="IU_nuc_hydro"/>
    <property type="match status" value="1"/>
</dbReference>